<dbReference type="EC" id="3.4.13.22" evidence="9"/>
<feature type="binding site" evidence="9">
    <location>
        <position position="208"/>
    </location>
    <ligand>
        <name>Zn(2+)</name>
        <dbReference type="ChEBI" id="CHEBI:29105"/>
        <note>catalytic</note>
    </ligand>
</feature>
<evidence type="ECO:0000256" key="9">
    <source>
        <dbReference type="HAMAP-Rule" id="MF_01924"/>
    </source>
</evidence>
<feature type="binding site" evidence="9">
    <location>
        <position position="147"/>
    </location>
    <ligand>
        <name>Zn(2+)</name>
        <dbReference type="ChEBI" id="CHEBI:29105"/>
        <note>catalytic</note>
    </ligand>
</feature>
<feature type="active site" description="Proton donor/acceptor" evidence="9">
    <location>
        <position position="205"/>
    </location>
</feature>
<protein>
    <recommendedName>
        <fullName evidence="9">D-alanyl-D-alanine dipeptidase</fullName>
        <shortName evidence="9">D-Ala-D-Ala dipeptidase</shortName>
        <ecNumber evidence="9">3.4.13.22</ecNumber>
    </recommendedName>
</protein>
<evidence type="ECO:0000313" key="11">
    <source>
        <dbReference type="EMBL" id="SFA49316.1"/>
    </source>
</evidence>
<organism evidence="11 12">
    <name type="scientific">Pedobacter suwonensis</name>
    <dbReference type="NCBI Taxonomy" id="332999"/>
    <lineage>
        <taxon>Bacteria</taxon>
        <taxon>Pseudomonadati</taxon>
        <taxon>Bacteroidota</taxon>
        <taxon>Sphingobacteriia</taxon>
        <taxon>Sphingobacteriales</taxon>
        <taxon>Sphingobacteriaceae</taxon>
        <taxon>Pedobacter</taxon>
    </lineage>
</organism>
<keyword evidence="12" id="KW-1185">Reference proteome</keyword>
<evidence type="ECO:0000256" key="4">
    <source>
        <dbReference type="ARBA" id="ARBA00022801"/>
    </source>
</evidence>
<keyword evidence="4 9" id="KW-0378">Hydrolase</keyword>
<feature type="signal peptide" evidence="10">
    <location>
        <begin position="1"/>
        <end position="18"/>
    </location>
</feature>
<comment type="function">
    <text evidence="9">Catalyzes hydrolysis of the D-alanyl-D-alanine dipeptide.</text>
</comment>
<evidence type="ECO:0000256" key="7">
    <source>
        <dbReference type="ARBA" id="ARBA00023049"/>
    </source>
</evidence>
<dbReference type="SUPFAM" id="SSF55166">
    <property type="entry name" value="Hedgehog/DD-peptidase"/>
    <property type="match status" value="1"/>
</dbReference>
<dbReference type="PANTHER" id="PTHR43126:SF1">
    <property type="entry name" value="D-ALANYL-D-ALANINE DIPEPTIDASE"/>
    <property type="match status" value="1"/>
</dbReference>
<evidence type="ECO:0000256" key="1">
    <source>
        <dbReference type="ARBA" id="ARBA00001362"/>
    </source>
</evidence>
<keyword evidence="2 9" id="KW-0645">Protease</keyword>
<evidence type="ECO:0000256" key="5">
    <source>
        <dbReference type="ARBA" id="ARBA00022833"/>
    </source>
</evidence>
<evidence type="ECO:0000313" key="12">
    <source>
        <dbReference type="Proteomes" id="UP000198836"/>
    </source>
</evidence>
<evidence type="ECO:0000256" key="10">
    <source>
        <dbReference type="SAM" id="SignalP"/>
    </source>
</evidence>
<comment type="similarity">
    <text evidence="9">Belongs to the peptidase M15D family.</text>
</comment>
<dbReference type="RefSeq" id="WP_090983445.1">
    <property type="nucleotide sequence ID" value="NZ_FOJM01000008.1"/>
</dbReference>
<feature type="site" description="Transition state stabilizer" evidence="9">
    <location>
        <position position="113"/>
    </location>
</feature>
<dbReference type="STRING" id="332999.SAMN04488511_10847"/>
<dbReference type="GO" id="GO:0160237">
    <property type="term" value="F:D-Ala-D-Ala dipeptidase activity"/>
    <property type="evidence" value="ECO:0007669"/>
    <property type="project" value="UniProtKB-EC"/>
</dbReference>
<accession>A0A1I0TEA0</accession>
<keyword evidence="6 9" id="KW-0224">Dipeptidase</keyword>
<keyword evidence="8" id="KW-0961">Cell wall biogenesis/degradation</keyword>
<proteinExistence type="inferred from homology"/>
<dbReference type="GO" id="GO:0006508">
    <property type="term" value="P:proteolysis"/>
    <property type="evidence" value="ECO:0007669"/>
    <property type="project" value="UniProtKB-KW"/>
</dbReference>
<dbReference type="PANTHER" id="PTHR43126">
    <property type="entry name" value="D-ALANYL-D-ALANINE DIPEPTIDASE"/>
    <property type="match status" value="1"/>
</dbReference>
<dbReference type="OrthoDB" id="9801430at2"/>
<evidence type="ECO:0000256" key="2">
    <source>
        <dbReference type="ARBA" id="ARBA00022670"/>
    </source>
</evidence>
<dbReference type="Pfam" id="PF01427">
    <property type="entry name" value="Peptidase_M15"/>
    <property type="match status" value="1"/>
</dbReference>
<sequence length="227" mass="26217">MKIKLFTLFLFLSVSVCAQNKPSTTNKLVVVSSYNQYLASIKTDPNKELVEIIKAIPNIKLDIRYATKNNFMRQIMYKQARAFARKPVVESLKKIQRELNKNGYGLKIFDGYRPYAITVEFYKKASDKNFVANPAKGSKHNRGCAVDLTLINLKTGKELPMPTPYDSFSAAAAAKYENVTPEAKKNRDFLIAIMAKYRMNVLENEWWHYDFSEWRNFDLMDIPFGKL</sequence>
<keyword evidence="10" id="KW-0732">Signal</keyword>
<feature type="binding site" evidence="9">
    <location>
        <position position="140"/>
    </location>
    <ligand>
        <name>Zn(2+)</name>
        <dbReference type="ChEBI" id="CHEBI:29105"/>
        <note>catalytic</note>
    </ligand>
</feature>
<feature type="chain" id="PRO_5011715556" description="D-alanyl-D-alanine dipeptidase" evidence="10">
    <location>
        <begin position="19"/>
        <end position="227"/>
    </location>
</feature>
<dbReference type="Proteomes" id="UP000198836">
    <property type="component" value="Unassembled WGS sequence"/>
</dbReference>
<evidence type="ECO:0000256" key="8">
    <source>
        <dbReference type="ARBA" id="ARBA00023316"/>
    </source>
</evidence>
<comment type="cofactor">
    <cofactor evidence="9">
        <name>Zn(2+)</name>
        <dbReference type="ChEBI" id="CHEBI:29105"/>
    </cofactor>
    <text evidence="9">Binds 1 zinc ion per subunit.</text>
</comment>
<evidence type="ECO:0000256" key="3">
    <source>
        <dbReference type="ARBA" id="ARBA00022723"/>
    </source>
</evidence>
<dbReference type="InterPro" id="IPR000755">
    <property type="entry name" value="A_A_dipeptidase"/>
</dbReference>
<dbReference type="Gene3D" id="3.30.1380.10">
    <property type="match status" value="1"/>
</dbReference>
<dbReference type="EMBL" id="FOJM01000008">
    <property type="protein sequence ID" value="SFA49316.1"/>
    <property type="molecule type" value="Genomic_DNA"/>
</dbReference>
<dbReference type="CDD" id="cd14840">
    <property type="entry name" value="D-Ala-D-Ala_dipeptidase_Aad"/>
    <property type="match status" value="1"/>
</dbReference>
<dbReference type="GO" id="GO:0008237">
    <property type="term" value="F:metallopeptidase activity"/>
    <property type="evidence" value="ECO:0007669"/>
    <property type="project" value="UniProtKB-KW"/>
</dbReference>
<dbReference type="InterPro" id="IPR009045">
    <property type="entry name" value="Zn_M74/Hedgehog-like"/>
</dbReference>
<dbReference type="GO" id="GO:0008270">
    <property type="term" value="F:zinc ion binding"/>
    <property type="evidence" value="ECO:0007669"/>
    <property type="project" value="UniProtKB-UniRule"/>
</dbReference>
<name>A0A1I0TEA0_9SPHI</name>
<dbReference type="GO" id="GO:0071555">
    <property type="term" value="P:cell wall organization"/>
    <property type="evidence" value="ECO:0007669"/>
    <property type="project" value="UniProtKB-KW"/>
</dbReference>
<evidence type="ECO:0000256" key="6">
    <source>
        <dbReference type="ARBA" id="ARBA00022997"/>
    </source>
</evidence>
<keyword evidence="7 9" id="KW-0482">Metalloprotease</keyword>
<dbReference type="HAMAP" id="MF_01924">
    <property type="entry name" value="A_A_dipeptidase"/>
    <property type="match status" value="1"/>
</dbReference>
<gene>
    <name evidence="11" type="ORF">SAMN04488511_10847</name>
</gene>
<keyword evidence="3 9" id="KW-0479">Metal-binding</keyword>
<dbReference type="AlphaFoldDB" id="A0A1I0TEA0"/>
<reference evidence="12" key="1">
    <citation type="submission" date="2016-10" db="EMBL/GenBank/DDBJ databases">
        <authorList>
            <person name="Varghese N."/>
            <person name="Submissions S."/>
        </authorList>
    </citation>
    <scope>NUCLEOTIDE SEQUENCE [LARGE SCALE GENOMIC DNA]</scope>
    <source>
        <strain evidence="12">DSM 18130</strain>
    </source>
</reference>
<comment type="catalytic activity">
    <reaction evidence="1 9">
        <text>D-alanyl-D-alanine + H2O = 2 D-alanine</text>
        <dbReference type="Rhea" id="RHEA:20661"/>
        <dbReference type="ChEBI" id="CHEBI:15377"/>
        <dbReference type="ChEBI" id="CHEBI:57416"/>
        <dbReference type="ChEBI" id="CHEBI:57822"/>
        <dbReference type="EC" id="3.4.13.22"/>
    </reaction>
</comment>
<keyword evidence="5 9" id="KW-0862">Zinc</keyword>